<accession>A0A1I5SLN7</accession>
<dbReference type="GO" id="GO:0003700">
    <property type="term" value="F:DNA-binding transcription factor activity"/>
    <property type="evidence" value="ECO:0007669"/>
    <property type="project" value="InterPro"/>
</dbReference>
<name>A0A1I5SLN7_9PSEU</name>
<dbReference type="OrthoDB" id="8966183at2"/>
<reference evidence="2 3" key="1">
    <citation type="submission" date="2016-10" db="EMBL/GenBank/DDBJ databases">
        <authorList>
            <person name="de Groot N.N."/>
        </authorList>
    </citation>
    <scope>NUCLEOTIDE SEQUENCE [LARGE SCALE GENOMIC DNA]</scope>
    <source>
        <strain evidence="2 3">DSM 44637</strain>
    </source>
</reference>
<dbReference type="Gene3D" id="1.10.10.10">
    <property type="entry name" value="Winged helix-like DNA-binding domain superfamily/Winged helix DNA-binding domain"/>
    <property type="match status" value="1"/>
</dbReference>
<dbReference type="EMBL" id="FOWC01000006">
    <property type="protein sequence ID" value="SFP71417.1"/>
    <property type="molecule type" value="Genomic_DNA"/>
</dbReference>
<dbReference type="SUPFAM" id="SSF46785">
    <property type="entry name" value="Winged helix' DNA-binding domain"/>
    <property type="match status" value="1"/>
</dbReference>
<dbReference type="GO" id="GO:0003677">
    <property type="term" value="F:DNA binding"/>
    <property type="evidence" value="ECO:0007669"/>
    <property type="project" value="UniProtKB-KW"/>
</dbReference>
<dbReference type="InterPro" id="IPR036390">
    <property type="entry name" value="WH_DNA-bd_sf"/>
</dbReference>
<dbReference type="SMART" id="SM00347">
    <property type="entry name" value="HTH_MARR"/>
    <property type="match status" value="1"/>
</dbReference>
<dbReference type="InterPro" id="IPR000835">
    <property type="entry name" value="HTH_MarR-typ"/>
</dbReference>
<gene>
    <name evidence="2" type="ORF">SAMN05421854_106361</name>
</gene>
<evidence type="ECO:0000313" key="3">
    <source>
        <dbReference type="Proteomes" id="UP000199137"/>
    </source>
</evidence>
<dbReference type="InterPro" id="IPR039422">
    <property type="entry name" value="MarR/SlyA-like"/>
</dbReference>
<dbReference type="Proteomes" id="UP000199137">
    <property type="component" value="Unassembled WGS sequence"/>
</dbReference>
<keyword evidence="2" id="KW-0238">DNA-binding</keyword>
<organism evidence="2 3">
    <name type="scientific">Amycolatopsis rubida</name>
    <dbReference type="NCBI Taxonomy" id="112413"/>
    <lineage>
        <taxon>Bacteria</taxon>
        <taxon>Bacillati</taxon>
        <taxon>Actinomycetota</taxon>
        <taxon>Actinomycetes</taxon>
        <taxon>Pseudonocardiales</taxon>
        <taxon>Pseudonocardiaceae</taxon>
        <taxon>Amycolatopsis</taxon>
    </lineage>
</organism>
<evidence type="ECO:0000259" key="1">
    <source>
        <dbReference type="PROSITE" id="PS50995"/>
    </source>
</evidence>
<proteinExistence type="predicted"/>
<evidence type="ECO:0000313" key="2">
    <source>
        <dbReference type="EMBL" id="SFP71417.1"/>
    </source>
</evidence>
<feature type="domain" description="HTH marR-type" evidence="1">
    <location>
        <begin position="10"/>
        <end position="146"/>
    </location>
</feature>
<dbReference type="InterPro" id="IPR036388">
    <property type="entry name" value="WH-like_DNA-bd_sf"/>
</dbReference>
<dbReference type="PRINTS" id="PR00598">
    <property type="entry name" value="HTHMARR"/>
</dbReference>
<dbReference type="GO" id="GO:0006950">
    <property type="term" value="P:response to stress"/>
    <property type="evidence" value="ECO:0007669"/>
    <property type="project" value="TreeGrafter"/>
</dbReference>
<dbReference type="PANTHER" id="PTHR33164:SF99">
    <property type="entry name" value="MARR FAMILY REGULATORY PROTEIN"/>
    <property type="match status" value="1"/>
</dbReference>
<sequence length="157" mass="17276">MGESECDHGRDDVTEAFDEVIRLMIRHLNDHGGLTFPAITCLGRLYRDGPARLTALAAAVGASQPSTSQLVQRLERQGLVARVRDPQDGRASLIVLSDAGRTLVANRLRERHDRLTELLATLSPEDDASLRLAMQVIRPIVRRLTETARRSEAQAGS</sequence>
<dbReference type="RefSeq" id="WP_093574734.1">
    <property type="nucleotide sequence ID" value="NZ_FOWC01000006.1"/>
</dbReference>
<protein>
    <submittedName>
        <fullName evidence="2">DNA-binding transcriptional regulator, MarR family</fullName>
    </submittedName>
</protein>
<dbReference type="PANTHER" id="PTHR33164">
    <property type="entry name" value="TRANSCRIPTIONAL REGULATOR, MARR FAMILY"/>
    <property type="match status" value="1"/>
</dbReference>
<dbReference type="Pfam" id="PF12802">
    <property type="entry name" value="MarR_2"/>
    <property type="match status" value="1"/>
</dbReference>
<dbReference type="PROSITE" id="PS50995">
    <property type="entry name" value="HTH_MARR_2"/>
    <property type="match status" value="1"/>
</dbReference>
<dbReference type="AlphaFoldDB" id="A0A1I5SLN7"/>